<dbReference type="FunFam" id="3.30.160.60:FF:000446">
    <property type="entry name" value="Zinc finger protein"/>
    <property type="match status" value="1"/>
</dbReference>
<evidence type="ECO:0000256" key="11">
    <source>
        <dbReference type="ARBA" id="ARBA00023242"/>
    </source>
</evidence>
<dbReference type="GO" id="GO:0001817">
    <property type="term" value="P:regulation of cytokine production"/>
    <property type="evidence" value="ECO:0007669"/>
    <property type="project" value="TreeGrafter"/>
</dbReference>
<keyword evidence="7" id="KW-0805">Transcription regulation</keyword>
<dbReference type="FunFam" id="3.30.160.60:FF:000231">
    <property type="entry name" value="PLAG1 like zinc finger 2"/>
    <property type="match status" value="1"/>
</dbReference>
<keyword evidence="11" id="KW-0539">Nucleus</keyword>
<dbReference type="InterPro" id="IPR013087">
    <property type="entry name" value="Znf_C2H2_type"/>
</dbReference>
<dbReference type="AlphaFoldDB" id="A0A8C8RX48"/>
<evidence type="ECO:0000256" key="2">
    <source>
        <dbReference type="ARBA" id="ARBA00006991"/>
    </source>
</evidence>
<keyword evidence="6" id="KW-0862">Zinc</keyword>
<dbReference type="PANTHER" id="PTHR24399:SF31">
    <property type="entry name" value="ZINC FINGER PROTEIN PLAGL1"/>
    <property type="match status" value="1"/>
</dbReference>
<protein>
    <recommendedName>
        <fullName evidence="12">Zinc finger protein PLAG1</fullName>
    </recommendedName>
    <alternativeName>
        <fullName evidence="13">Pleiomorphic adenoma gene 1 protein</fullName>
    </alternativeName>
</protein>
<keyword evidence="4" id="KW-0677">Repeat</keyword>
<dbReference type="PROSITE" id="PS00028">
    <property type="entry name" value="ZINC_FINGER_C2H2_1"/>
    <property type="match status" value="7"/>
</dbReference>
<keyword evidence="5 14" id="KW-0863">Zinc-finger</keyword>
<dbReference type="Proteomes" id="UP000694393">
    <property type="component" value="Unplaced"/>
</dbReference>
<feature type="domain" description="C2H2-type" evidence="15">
    <location>
        <begin position="289"/>
        <end position="316"/>
    </location>
</feature>
<dbReference type="PROSITE" id="PS50157">
    <property type="entry name" value="ZINC_FINGER_C2H2_2"/>
    <property type="match status" value="7"/>
</dbReference>
<keyword evidence="8" id="KW-0238">DNA-binding</keyword>
<evidence type="ECO:0000256" key="4">
    <source>
        <dbReference type="ARBA" id="ARBA00022737"/>
    </source>
</evidence>
<comment type="subcellular location">
    <subcellularLocation>
        <location evidence="1">Nucleus</location>
    </subcellularLocation>
</comment>
<reference evidence="16" key="1">
    <citation type="submission" date="2025-08" db="UniProtKB">
        <authorList>
            <consortium name="Ensembl"/>
        </authorList>
    </citation>
    <scope>IDENTIFICATION</scope>
</reference>
<dbReference type="GO" id="GO:0008270">
    <property type="term" value="F:zinc ion binding"/>
    <property type="evidence" value="ECO:0007669"/>
    <property type="project" value="UniProtKB-KW"/>
</dbReference>
<dbReference type="GO" id="GO:0002682">
    <property type="term" value="P:regulation of immune system process"/>
    <property type="evidence" value="ECO:0007669"/>
    <property type="project" value="TreeGrafter"/>
</dbReference>
<feature type="domain" description="C2H2-type" evidence="15">
    <location>
        <begin position="173"/>
        <end position="200"/>
    </location>
</feature>
<evidence type="ECO:0000256" key="13">
    <source>
        <dbReference type="ARBA" id="ARBA00081979"/>
    </source>
</evidence>
<comment type="similarity">
    <text evidence="2">Belongs to the krueppel C2H2-type zinc-finger protein family.</text>
</comment>
<sequence>MFSTVQQLQVVLAPVTKGTKRSWGHQIQLAAGEKNVTFLFRMVNLRALFLFSLQRECADTGVRSNCSNLFGTFSLLESHQCTRKDTALTTSFRPANKLGPPKSKAETKSKLRETGLDISTVQPYGAISCSPSTKPTCASSGSVCGSIVRFVPTWRNGHSSLLKEREMKQPASYPCQLCGKIFISVEKLSAHTYAHTGERPYRCSQQGCTKSFISKYKLIRHSATHSTQKSHQCGHCERTFHRKDHLKNHLQTHDPNKMTFKCEECGKKYNTKLGYKRHLAFHAATSGDLICRVCFQQFGGTEILLEHLKTHAGKPASSTKEKKHKCDHCERHFYTRKDVRRHMVVHTGCKDFLCQFCAQRFGRKDHLTRHMKKTHPQELLKDRLQNGDLQGLFDPLFPFRLKDASPLSSFPERDSMQQGLLNTSEECNDPPIHCQQRLQSAPSLEPPHLLRMSCADSVSAIHSKLSPPSLPTNQNLNQHNKQELRTTSFASASLKNLPIKLDVKAYNVNLLEDLSLPEPHKVNMEEASLGPAGNAGKYLLHKETGPTVESVSMPSVDLTHILGFWQLPQSDNQNNGGDITVSFGQEEAPHRLSCLSSQQGLQLAMSGVALNQLHAPCSFPSSTSSVTLPHFHHAFR</sequence>
<evidence type="ECO:0000256" key="12">
    <source>
        <dbReference type="ARBA" id="ARBA00073983"/>
    </source>
</evidence>
<dbReference type="PANTHER" id="PTHR24399">
    <property type="entry name" value="ZINC FINGER AND BTB DOMAIN-CONTAINING"/>
    <property type="match status" value="1"/>
</dbReference>
<evidence type="ECO:0000256" key="14">
    <source>
        <dbReference type="PROSITE-ProRule" id="PRU00042"/>
    </source>
</evidence>
<feature type="domain" description="C2H2-type" evidence="15">
    <location>
        <begin position="324"/>
        <end position="351"/>
    </location>
</feature>
<dbReference type="GO" id="GO:0001228">
    <property type="term" value="F:DNA-binding transcription activator activity, RNA polymerase II-specific"/>
    <property type="evidence" value="ECO:0007669"/>
    <property type="project" value="TreeGrafter"/>
</dbReference>
<dbReference type="Ensembl" id="ENSPCET00000012381.1">
    <property type="protein sequence ID" value="ENSPCEP00000011969.1"/>
    <property type="gene ID" value="ENSPCEG00000009526.1"/>
</dbReference>
<dbReference type="FunFam" id="3.30.160.60:FF:001316">
    <property type="entry name" value="PR domain zinc finger protein 10"/>
    <property type="match status" value="1"/>
</dbReference>
<proteinExistence type="inferred from homology"/>
<evidence type="ECO:0000256" key="3">
    <source>
        <dbReference type="ARBA" id="ARBA00022723"/>
    </source>
</evidence>
<feature type="domain" description="C2H2-type" evidence="15">
    <location>
        <begin position="201"/>
        <end position="230"/>
    </location>
</feature>
<feature type="domain" description="C2H2-type" evidence="15">
    <location>
        <begin position="231"/>
        <end position="258"/>
    </location>
</feature>
<keyword evidence="9" id="KW-0010">Activator</keyword>
<evidence type="ECO:0000313" key="17">
    <source>
        <dbReference type="Proteomes" id="UP000694393"/>
    </source>
</evidence>
<evidence type="ECO:0000256" key="1">
    <source>
        <dbReference type="ARBA" id="ARBA00004123"/>
    </source>
</evidence>
<evidence type="ECO:0000256" key="10">
    <source>
        <dbReference type="ARBA" id="ARBA00023163"/>
    </source>
</evidence>
<accession>A0A8C8RX48</accession>
<dbReference type="Gene3D" id="3.30.160.60">
    <property type="entry name" value="Classic Zinc Finger"/>
    <property type="match status" value="6"/>
</dbReference>
<dbReference type="SUPFAM" id="SSF57667">
    <property type="entry name" value="beta-beta-alpha zinc fingers"/>
    <property type="match status" value="4"/>
</dbReference>
<keyword evidence="17" id="KW-1185">Reference proteome</keyword>
<dbReference type="FunFam" id="3.30.160.60:FF:000425">
    <property type="entry name" value="PLAG1 like zinc finger 1"/>
    <property type="match status" value="1"/>
</dbReference>
<feature type="domain" description="C2H2-type" evidence="15">
    <location>
        <begin position="260"/>
        <end position="287"/>
    </location>
</feature>
<evidence type="ECO:0000313" key="16">
    <source>
        <dbReference type="Ensembl" id="ENSPCEP00000011969.1"/>
    </source>
</evidence>
<evidence type="ECO:0000256" key="7">
    <source>
        <dbReference type="ARBA" id="ARBA00023015"/>
    </source>
</evidence>
<evidence type="ECO:0000256" key="9">
    <source>
        <dbReference type="ARBA" id="ARBA00023159"/>
    </source>
</evidence>
<evidence type="ECO:0000256" key="5">
    <source>
        <dbReference type="ARBA" id="ARBA00022771"/>
    </source>
</evidence>
<evidence type="ECO:0000256" key="8">
    <source>
        <dbReference type="ARBA" id="ARBA00023125"/>
    </source>
</evidence>
<dbReference type="Pfam" id="PF00096">
    <property type="entry name" value="zf-C2H2"/>
    <property type="match status" value="2"/>
</dbReference>
<evidence type="ECO:0000256" key="6">
    <source>
        <dbReference type="ARBA" id="ARBA00022833"/>
    </source>
</evidence>
<organism evidence="16 17">
    <name type="scientific">Pelusios castaneus</name>
    <name type="common">West African mud turtle</name>
    <dbReference type="NCBI Taxonomy" id="367368"/>
    <lineage>
        <taxon>Eukaryota</taxon>
        <taxon>Metazoa</taxon>
        <taxon>Chordata</taxon>
        <taxon>Craniata</taxon>
        <taxon>Vertebrata</taxon>
        <taxon>Euteleostomi</taxon>
        <taxon>Archelosauria</taxon>
        <taxon>Testudinata</taxon>
        <taxon>Testudines</taxon>
        <taxon>Pleurodira</taxon>
        <taxon>Pelomedusidae</taxon>
        <taxon>Pelusios</taxon>
    </lineage>
</organism>
<feature type="domain" description="C2H2-type" evidence="15">
    <location>
        <begin position="352"/>
        <end position="380"/>
    </location>
</feature>
<dbReference type="GO" id="GO:0000978">
    <property type="term" value="F:RNA polymerase II cis-regulatory region sequence-specific DNA binding"/>
    <property type="evidence" value="ECO:0007669"/>
    <property type="project" value="TreeGrafter"/>
</dbReference>
<dbReference type="InterPro" id="IPR036236">
    <property type="entry name" value="Znf_C2H2_sf"/>
</dbReference>
<dbReference type="GO" id="GO:0001227">
    <property type="term" value="F:DNA-binding transcription repressor activity, RNA polymerase II-specific"/>
    <property type="evidence" value="ECO:0007669"/>
    <property type="project" value="TreeGrafter"/>
</dbReference>
<keyword evidence="10" id="KW-0804">Transcription</keyword>
<reference evidence="16" key="2">
    <citation type="submission" date="2025-09" db="UniProtKB">
        <authorList>
            <consortium name="Ensembl"/>
        </authorList>
    </citation>
    <scope>IDENTIFICATION</scope>
</reference>
<evidence type="ECO:0000259" key="15">
    <source>
        <dbReference type="PROSITE" id="PS50157"/>
    </source>
</evidence>
<name>A0A8C8RX48_9SAUR</name>
<dbReference type="GO" id="GO:0005654">
    <property type="term" value="C:nucleoplasm"/>
    <property type="evidence" value="ECO:0007669"/>
    <property type="project" value="TreeGrafter"/>
</dbReference>
<dbReference type="SMART" id="SM00355">
    <property type="entry name" value="ZnF_C2H2"/>
    <property type="match status" value="7"/>
</dbReference>
<dbReference type="FunFam" id="3.30.160.60:FF:000256">
    <property type="entry name" value="PLAG1 like zinc finger 2"/>
    <property type="match status" value="1"/>
</dbReference>
<keyword evidence="3" id="KW-0479">Metal-binding</keyword>